<name>A0A6A6ATM4_9PLEO</name>
<proteinExistence type="predicted"/>
<sequence>MSLRLFSLALVATATAFPSQPLGKATSDDACNLCQPEGATGTNPPAVGSDLSSLYNEVLASVQGISFRKRSTESLQVRQTEGFCCRQTLDCVNVQSVNIPMCYDKFTTNFAFSDGSYGSLTTGDYTSSGSSANLLSGEYTSSSGEKGNIYANAPQAKPNTATMSKPPQFTGTGVGGALPASELGSVIIYTTTIPAVTLTAAAIRAGTTVTEATTIPAQTSVVTSTIGATAANTEATAANTEAAATSAQVSASSSGTPVTTTVAAASSSAAAERSVVDSRQMLGMPLLSVLMYALYAL</sequence>
<dbReference type="Proteomes" id="UP000799771">
    <property type="component" value="Unassembled WGS sequence"/>
</dbReference>
<dbReference type="EMBL" id="ML977497">
    <property type="protein sequence ID" value="KAF2134563.1"/>
    <property type="molecule type" value="Genomic_DNA"/>
</dbReference>
<gene>
    <name evidence="2" type="ORF">P153DRAFT_352544</name>
</gene>
<dbReference type="AlphaFoldDB" id="A0A6A6ATM4"/>
<accession>A0A6A6ATM4</accession>
<organism evidence="2 3">
    <name type="scientific">Dothidotthia symphoricarpi CBS 119687</name>
    <dbReference type="NCBI Taxonomy" id="1392245"/>
    <lineage>
        <taxon>Eukaryota</taxon>
        <taxon>Fungi</taxon>
        <taxon>Dikarya</taxon>
        <taxon>Ascomycota</taxon>
        <taxon>Pezizomycotina</taxon>
        <taxon>Dothideomycetes</taxon>
        <taxon>Pleosporomycetidae</taxon>
        <taxon>Pleosporales</taxon>
        <taxon>Dothidotthiaceae</taxon>
        <taxon>Dothidotthia</taxon>
    </lineage>
</organism>
<protein>
    <submittedName>
        <fullName evidence="2">Uncharacterized protein</fullName>
    </submittedName>
</protein>
<evidence type="ECO:0000313" key="3">
    <source>
        <dbReference type="Proteomes" id="UP000799771"/>
    </source>
</evidence>
<dbReference type="RefSeq" id="XP_033528950.1">
    <property type="nucleotide sequence ID" value="XM_033666386.1"/>
</dbReference>
<feature type="signal peptide" evidence="1">
    <location>
        <begin position="1"/>
        <end position="16"/>
    </location>
</feature>
<dbReference type="OrthoDB" id="3438781at2759"/>
<feature type="chain" id="PRO_5025513820" evidence="1">
    <location>
        <begin position="17"/>
        <end position="297"/>
    </location>
</feature>
<reference evidence="2" key="1">
    <citation type="journal article" date="2020" name="Stud. Mycol.">
        <title>101 Dothideomycetes genomes: a test case for predicting lifestyles and emergence of pathogens.</title>
        <authorList>
            <person name="Haridas S."/>
            <person name="Albert R."/>
            <person name="Binder M."/>
            <person name="Bloem J."/>
            <person name="Labutti K."/>
            <person name="Salamov A."/>
            <person name="Andreopoulos B."/>
            <person name="Baker S."/>
            <person name="Barry K."/>
            <person name="Bills G."/>
            <person name="Bluhm B."/>
            <person name="Cannon C."/>
            <person name="Castanera R."/>
            <person name="Culley D."/>
            <person name="Daum C."/>
            <person name="Ezra D."/>
            <person name="Gonzalez J."/>
            <person name="Henrissat B."/>
            <person name="Kuo A."/>
            <person name="Liang C."/>
            <person name="Lipzen A."/>
            <person name="Lutzoni F."/>
            <person name="Magnuson J."/>
            <person name="Mondo S."/>
            <person name="Nolan M."/>
            <person name="Ohm R."/>
            <person name="Pangilinan J."/>
            <person name="Park H.-J."/>
            <person name="Ramirez L."/>
            <person name="Alfaro M."/>
            <person name="Sun H."/>
            <person name="Tritt A."/>
            <person name="Yoshinaga Y."/>
            <person name="Zwiers L.-H."/>
            <person name="Turgeon B."/>
            <person name="Goodwin S."/>
            <person name="Spatafora J."/>
            <person name="Crous P."/>
            <person name="Grigoriev I."/>
        </authorList>
    </citation>
    <scope>NUCLEOTIDE SEQUENCE</scope>
    <source>
        <strain evidence="2">CBS 119687</strain>
    </source>
</reference>
<keyword evidence="3" id="KW-1185">Reference proteome</keyword>
<dbReference type="GeneID" id="54406818"/>
<evidence type="ECO:0000313" key="2">
    <source>
        <dbReference type="EMBL" id="KAF2134563.1"/>
    </source>
</evidence>
<keyword evidence="1" id="KW-0732">Signal</keyword>
<evidence type="ECO:0000256" key="1">
    <source>
        <dbReference type="SAM" id="SignalP"/>
    </source>
</evidence>